<proteinExistence type="predicted"/>
<feature type="region of interest" description="Disordered" evidence="1">
    <location>
        <begin position="91"/>
        <end position="164"/>
    </location>
</feature>
<gene>
    <name evidence="2" type="ORF">E2562_000290</name>
</gene>
<dbReference type="AlphaFoldDB" id="A0A6G1CMP1"/>
<reference evidence="2 3" key="1">
    <citation type="submission" date="2019-11" db="EMBL/GenBank/DDBJ databases">
        <title>Whole genome sequence of Oryza granulata.</title>
        <authorList>
            <person name="Li W."/>
        </authorList>
    </citation>
    <scope>NUCLEOTIDE SEQUENCE [LARGE SCALE GENOMIC DNA]</scope>
    <source>
        <strain evidence="3">cv. Menghai</strain>
        <tissue evidence="2">Leaf</tissue>
    </source>
</reference>
<feature type="region of interest" description="Disordered" evidence="1">
    <location>
        <begin position="1"/>
        <end position="31"/>
    </location>
</feature>
<comment type="caution">
    <text evidence="2">The sequence shown here is derived from an EMBL/GenBank/DDBJ whole genome shotgun (WGS) entry which is preliminary data.</text>
</comment>
<feature type="region of interest" description="Disordered" evidence="1">
    <location>
        <begin position="54"/>
        <end position="77"/>
    </location>
</feature>
<accession>A0A6G1CMP1</accession>
<protein>
    <submittedName>
        <fullName evidence="2">Uncharacterized protein</fullName>
    </submittedName>
</protein>
<evidence type="ECO:0000256" key="1">
    <source>
        <dbReference type="SAM" id="MobiDB-lite"/>
    </source>
</evidence>
<dbReference type="Proteomes" id="UP000479710">
    <property type="component" value="Unassembled WGS sequence"/>
</dbReference>
<evidence type="ECO:0000313" key="3">
    <source>
        <dbReference type="Proteomes" id="UP000479710"/>
    </source>
</evidence>
<evidence type="ECO:0000313" key="2">
    <source>
        <dbReference type="EMBL" id="KAF0901409.1"/>
    </source>
</evidence>
<keyword evidence="3" id="KW-1185">Reference proteome</keyword>
<name>A0A6G1CMP1_9ORYZ</name>
<sequence>MLDGMPSRAARLDAPRTEPLLPATSPSMPCARPHALRRANPAGYHFVAITAHAARPVASKPRRIRESRRSPTCARRAPALASVTSAAAAATCTAPVRSRRPGFCAKPPTRHRPVVTSQPPPHAKTPERLPDRSLPQPPFGPADRRMRSGRGALRTAGRSALRRP</sequence>
<dbReference type="EMBL" id="SPHZ02000008">
    <property type="protein sequence ID" value="KAF0901409.1"/>
    <property type="molecule type" value="Genomic_DNA"/>
</dbReference>
<organism evidence="2 3">
    <name type="scientific">Oryza meyeriana var. granulata</name>
    <dbReference type="NCBI Taxonomy" id="110450"/>
    <lineage>
        <taxon>Eukaryota</taxon>
        <taxon>Viridiplantae</taxon>
        <taxon>Streptophyta</taxon>
        <taxon>Embryophyta</taxon>
        <taxon>Tracheophyta</taxon>
        <taxon>Spermatophyta</taxon>
        <taxon>Magnoliopsida</taxon>
        <taxon>Liliopsida</taxon>
        <taxon>Poales</taxon>
        <taxon>Poaceae</taxon>
        <taxon>BOP clade</taxon>
        <taxon>Oryzoideae</taxon>
        <taxon>Oryzeae</taxon>
        <taxon>Oryzinae</taxon>
        <taxon>Oryza</taxon>
        <taxon>Oryza meyeriana</taxon>
    </lineage>
</organism>